<dbReference type="EMBL" id="JBHRTD010000018">
    <property type="protein sequence ID" value="MFC3140145.1"/>
    <property type="molecule type" value="Genomic_DNA"/>
</dbReference>
<proteinExistence type="predicted"/>
<dbReference type="InterPro" id="IPR043128">
    <property type="entry name" value="Rev_trsase/Diguanyl_cyclase"/>
</dbReference>
<dbReference type="PROSITE" id="PS50887">
    <property type="entry name" value="GGDEF"/>
    <property type="match status" value="1"/>
</dbReference>
<dbReference type="PANTHER" id="PTHR33121:SF70">
    <property type="entry name" value="SIGNALING PROTEIN YKOW"/>
    <property type="match status" value="1"/>
</dbReference>
<evidence type="ECO:0000313" key="6">
    <source>
        <dbReference type="Proteomes" id="UP001595621"/>
    </source>
</evidence>
<dbReference type="InterPro" id="IPR029787">
    <property type="entry name" value="Nucleotide_cyclase"/>
</dbReference>
<gene>
    <name evidence="5" type="ORF">ACFOE0_18460</name>
</gene>
<dbReference type="SMART" id="SM00052">
    <property type="entry name" value="EAL"/>
    <property type="match status" value="1"/>
</dbReference>
<keyword evidence="2" id="KW-1133">Transmembrane helix</keyword>
<dbReference type="Pfam" id="PF00990">
    <property type="entry name" value="GGDEF"/>
    <property type="match status" value="1"/>
</dbReference>
<feature type="domain" description="EAL" evidence="3">
    <location>
        <begin position="550"/>
        <end position="804"/>
    </location>
</feature>
<feature type="transmembrane region" description="Helical" evidence="2">
    <location>
        <begin position="287"/>
        <end position="307"/>
    </location>
</feature>
<keyword evidence="2" id="KW-0472">Membrane</keyword>
<dbReference type="PANTHER" id="PTHR33121">
    <property type="entry name" value="CYCLIC DI-GMP PHOSPHODIESTERASE PDEF"/>
    <property type="match status" value="1"/>
</dbReference>
<evidence type="ECO:0000313" key="5">
    <source>
        <dbReference type="EMBL" id="MFC3140145.1"/>
    </source>
</evidence>
<keyword evidence="2" id="KW-0812">Transmembrane</keyword>
<protein>
    <submittedName>
        <fullName evidence="5">Bifunctional diguanylate cyclase/phosphodiesterase</fullName>
    </submittedName>
</protein>
<dbReference type="CDD" id="cd01949">
    <property type="entry name" value="GGDEF"/>
    <property type="match status" value="1"/>
</dbReference>
<comment type="caution">
    <text evidence="5">The sequence shown here is derived from an EMBL/GenBank/DDBJ whole genome shotgun (WGS) entry which is preliminary data.</text>
</comment>
<evidence type="ECO:0000256" key="1">
    <source>
        <dbReference type="SAM" id="Coils"/>
    </source>
</evidence>
<name>A0ABV7GFK4_9GAMM</name>
<feature type="domain" description="GGDEF" evidence="4">
    <location>
        <begin position="408"/>
        <end position="541"/>
    </location>
</feature>
<dbReference type="SUPFAM" id="SSF55073">
    <property type="entry name" value="Nucleotide cyclase"/>
    <property type="match status" value="1"/>
</dbReference>
<organism evidence="5 6">
    <name type="scientific">Shewanella submarina</name>
    <dbReference type="NCBI Taxonomy" id="2016376"/>
    <lineage>
        <taxon>Bacteria</taxon>
        <taxon>Pseudomonadati</taxon>
        <taxon>Pseudomonadota</taxon>
        <taxon>Gammaproteobacteria</taxon>
        <taxon>Alteromonadales</taxon>
        <taxon>Shewanellaceae</taxon>
        <taxon>Shewanella</taxon>
    </lineage>
</organism>
<dbReference type="InterPro" id="IPR000160">
    <property type="entry name" value="GGDEF_dom"/>
</dbReference>
<accession>A0ABV7GFK4</accession>
<dbReference type="Pfam" id="PF00563">
    <property type="entry name" value="EAL"/>
    <property type="match status" value="1"/>
</dbReference>
<dbReference type="RefSeq" id="WP_248934073.1">
    <property type="nucleotide sequence ID" value="NZ_JAKILF010000001.1"/>
</dbReference>
<evidence type="ECO:0000256" key="2">
    <source>
        <dbReference type="SAM" id="Phobius"/>
    </source>
</evidence>
<evidence type="ECO:0000259" key="3">
    <source>
        <dbReference type="PROSITE" id="PS50883"/>
    </source>
</evidence>
<dbReference type="Gene3D" id="3.30.70.270">
    <property type="match status" value="1"/>
</dbReference>
<dbReference type="Proteomes" id="UP001595621">
    <property type="component" value="Unassembled WGS sequence"/>
</dbReference>
<evidence type="ECO:0000259" key="4">
    <source>
        <dbReference type="PROSITE" id="PS50887"/>
    </source>
</evidence>
<dbReference type="PROSITE" id="PS50883">
    <property type="entry name" value="EAL"/>
    <property type="match status" value="1"/>
</dbReference>
<dbReference type="SMART" id="SM00267">
    <property type="entry name" value="GGDEF"/>
    <property type="match status" value="1"/>
</dbReference>
<sequence length="822" mass="92646">MSEKGQTYWFLSLKWKLLLSVLMMMLVIGAVLGTFAYRQLEEQQRQQLQLQRQTLANNLQNSLRRAVDRAVRVSQQVNLLTAGDPEGVSHLPTLLQKRWSEVQMHWDLTALGLYDTSGQNLLMLGEQPLPATAPVSADSVMSGPGWQVHCAQFCRLQVAVPWVLEGKVYLMLVETELTDILTGLHGSEELEFAVLGRFQPRLPKAGFWGRELFSISDRKATLPVLQRVASRWNWNQLLQGHQIFNSEQQSLAIWAFPLDAADTGPALVVLCDLSQWHQTLSQFQRNMLGIMLSALVLVTLLLAVLAWSPISRLQRHSKTLPLLAKSDYEGVRHAIPPVSHGVMDEVDNVERATLDLTDKLEYLQQVVVSRTQELEKLAMLDMLTGLPNRPMLLHELNKSIACVGRLHEQVALLFLDLDEFKRINDTLGHNEGDRLLKIVAGRLGESVRAMDTVFRQGGDEFLILVRGIEQEQEIPKVIHKIFSALQQPVVLKSHKLIITTSIGIAFCKDPAMSAEDLIKYAELAMYQAKHAGRSNYRVFSYDMLHHANNRMMVEQDIGDAIADNQLTLYLQPIVALDDGKLKGFEALIRWFHPERGLIMPGDFIPDIEHSDAIIHVGNYVLREGVRMLTRLQHAYGDDLYLAVNLSARHYLAAGLKETVSELLALYPVKPETLLLEVTEESVIEQVDLAMDVMHQLKELGIRIAIDDFGTGYSSLSYLKQLPFDVLKIDRCFTKGVLENNADAHIVTTVIELAHNLGRDVVAEGIETDAQEEFMRDSGCELAQGYLYSRPVSEEQVQRILANGSYEHPWPKAENYLQMGKLG</sequence>
<feature type="transmembrane region" description="Helical" evidence="2">
    <location>
        <begin position="17"/>
        <end position="37"/>
    </location>
</feature>
<dbReference type="CDD" id="cd01948">
    <property type="entry name" value="EAL"/>
    <property type="match status" value="1"/>
</dbReference>
<dbReference type="InterPro" id="IPR035919">
    <property type="entry name" value="EAL_sf"/>
</dbReference>
<feature type="coiled-coil region" evidence="1">
    <location>
        <begin position="38"/>
        <end position="76"/>
    </location>
</feature>
<keyword evidence="1" id="KW-0175">Coiled coil</keyword>
<dbReference type="SUPFAM" id="SSF141868">
    <property type="entry name" value="EAL domain-like"/>
    <property type="match status" value="1"/>
</dbReference>
<keyword evidence="6" id="KW-1185">Reference proteome</keyword>
<dbReference type="InterPro" id="IPR001633">
    <property type="entry name" value="EAL_dom"/>
</dbReference>
<reference evidence="6" key="1">
    <citation type="journal article" date="2019" name="Int. J. Syst. Evol. Microbiol.">
        <title>The Global Catalogue of Microorganisms (GCM) 10K type strain sequencing project: providing services to taxonomists for standard genome sequencing and annotation.</title>
        <authorList>
            <consortium name="The Broad Institute Genomics Platform"/>
            <consortium name="The Broad Institute Genome Sequencing Center for Infectious Disease"/>
            <person name="Wu L."/>
            <person name="Ma J."/>
        </authorList>
    </citation>
    <scope>NUCLEOTIDE SEQUENCE [LARGE SCALE GENOMIC DNA]</scope>
    <source>
        <strain evidence="6">KCTC 52277</strain>
    </source>
</reference>
<dbReference type="NCBIfam" id="TIGR00254">
    <property type="entry name" value="GGDEF"/>
    <property type="match status" value="1"/>
</dbReference>
<dbReference type="Gene3D" id="3.20.20.450">
    <property type="entry name" value="EAL domain"/>
    <property type="match status" value="1"/>
</dbReference>
<dbReference type="InterPro" id="IPR050706">
    <property type="entry name" value="Cyclic-di-GMP_PDE-like"/>
</dbReference>